<gene>
    <name evidence="3" type="ORF">DXB37_18000</name>
</gene>
<name>A0A3E5EQF3_BACUN</name>
<dbReference type="InterPro" id="IPR054384">
    <property type="entry name" value="SecDF_P1_head"/>
</dbReference>
<comment type="caution">
    <text evidence="3">The sequence shown here is derived from an EMBL/GenBank/DDBJ whole genome shotgun (WGS) entry which is preliminary data.</text>
</comment>
<feature type="domain" description="SecDF P1 head subdomain" evidence="2">
    <location>
        <begin position="37"/>
        <end position="120"/>
    </location>
</feature>
<evidence type="ECO:0000313" key="4">
    <source>
        <dbReference type="Proteomes" id="UP000260759"/>
    </source>
</evidence>
<evidence type="ECO:0000313" key="3">
    <source>
        <dbReference type="EMBL" id="RGN90754.1"/>
    </source>
</evidence>
<reference evidence="3 4" key="1">
    <citation type="submission" date="2018-08" db="EMBL/GenBank/DDBJ databases">
        <title>A genome reference for cultivated species of the human gut microbiota.</title>
        <authorList>
            <person name="Zou Y."/>
            <person name="Xue W."/>
            <person name="Luo G."/>
        </authorList>
    </citation>
    <scope>NUCLEOTIDE SEQUENCE [LARGE SCALE GENOMIC DNA]</scope>
    <source>
        <strain evidence="3 4">OM03-4</strain>
    </source>
</reference>
<sequence>MCKKLFGILALFSFLPYFSVCQNKFRENGWYHILSGQTDSISREPIVTIKDFISLRLETDYFGKNVISGQISKYKLNKWAKETEKAIGRQIAFVFNDSIITNPRVNCRIESGAFQITSILDKELPDIYERLKQEKINSIEALFEGWEKDSLFYAMSPEQRDSIRMVTDYWEASAWVDLITKPDEHYWYSITDSTEYKKLEEALKEELGKLNFSSRVSDYMKSKAYQAYKTYICNNPIYINLMFKSFLFKQFKGLNGYLIDDIIRAKYPSAPSIRTYVEKTDDSDDERFAVYEWQRKIWFLMNKEKKNL</sequence>
<evidence type="ECO:0000256" key="1">
    <source>
        <dbReference type="SAM" id="SignalP"/>
    </source>
</evidence>
<accession>A0A3E5EQF3</accession>
<dbReference type="RefSeq" id="WP_117601355.1">
    <property type="nucleotide sequence ID" value="NZ_BAABZM010000001.1"/>
</dbReference>
<proteinExistence type="predicted"/>
<feature type="chain" id="PRO_5017550989" description="SecDF P1 head subdomain domain-containing protein" evidence="1">
    <location>
        <begin position="20"/>
        <end position="308"/>
    </location>
</feature>
<dbReference type="Gene3D" id="3.30.1360.200">
    <property type="match status" value="1"/>
</dbReference>
<organism evidence="3 4">
    <name type="scientific">Bacteroides uniformis</name>
    <dbReference type="NCBI Taxonomy" id="820"/>
    <lineage>
        <taxon>Bacteria</taxon>
        <taxon>Pseudomonadati</taxon>
        <taxon>Bacteroidota</taxon>
        <taxon>Bacteroidia</taxon>
        <taxon>Bacteroidales</taxon>
        <taxon>Bacteroidaceae</taxon>
        <taxon>Bacteroides</taxon>
    </lineage>
</organism>
<dbReference type="Proteomes" id="UP000260759">
    <property type="component" value="Unassembled WGS sequence"/>
</dbReference>
<keyword evidence="1" id="KW-0732">Signal</keyword>
<dbReference type="Pfam" id="PF22599">
    <property type="entry name" value="SecDF_P1_head"/>
    <property type="match status" value="1"/>
</dbReference>
<evidence type="ECO:0000259" key="2">
    <source>
        <dbReference type="Pfam" id="PF22599"/>
    </source>
</evidence>
<protein>
    <recommendedName>
        <fullName evidence="2">SecDF P1 head subdomain domain-containing protein</fullName>
    </recommendedName>
</protein>
<dbReference type="AlphaFoldDB" id="A0A3E5EQF3"/>
<dbReference type="EMBL" id="QSVA01000021">
    <property type="protein sequence ID" value="RGN90754.1"/>
    <property type="molecule type" value="Genomic_DNA"/>
</dbReference>
<feature type="signal peptide" evidence="1">
    <location>
        <begin position="1"/>
        <end position="19"/>
    </location>
</feature>